<proteinExistence type="predicted"/>
<gene>
    <name evidence="2" type="ORF">QWY13_12340</name>
</gene>
<protein>
    <recommendedName>
        <fullName evidence="1">Plasmid pRiA4b Orf3-like domain-containing protein</fullName>
    </recommendedName>
</protein>
<reference evidence="2 3" key="1">
    <citation type="submission" date="2023-07" db="EMBL/GenBank/DDBJ databases">
        <title>Novel species in genus Planococcus.</title>
        <authorList>
            <person name="Ning S."/>
        </authorList>
    </citation>
    <scope>NUCLEOTIDE SEQUENCE [LARGE SCALE GENOMIC DNA]</scope>
    <source>
        <strain evidence="2 3">N017</strain>
    </source>
</reference>
<dbReference type="Proteomes" id="UP001172142">
    <property type="component" value="Unassembled WGS sequence"/>
</dbReference>
<feature type="domain" description="Plasmid pRiA4b Orf3-like" evidence="1">
    <location>
        <begin position="1"/>
        <end position="43"/>
    </location>
</feature>
<dbReference type="RefSeq" id="WP_301856857.1">
    <property type="nucleotide sequence ID" value="NZ_JAUJWU010000003.1"/>
</dbReference>
<dbReference type="EMBL" id="JAUJWU010000003">
    <property type="protein sequence ID" value="MDN7246276.1"/>
    <property type="molecule type" value="Genomic_DNA"/>
</dbReference>
<sequence length="74" mass="9211">MGGIPGLYEFLQIHRDTQHPKHKETKTWADSRYFKEYDPDWINDSLKSWMYKKTEWDKIQHENHRVIEDKYRKS</sequence>
<keyword evidence="3" id="KW-1185">Reference proteome</keyword>
<accession>A0ABT8NEL5</accession>
<dbReference type="InterPro" id="IPR012912">
    <property type="entry name" value="Plasmid_pRiA4b_Orf3-like"/>
</dbReference>
<evidence type="ECO:0000313" key="3">
    <source>
        <dbReference type="Proteomes" id="UP001172142"/>
    </source>
</evidence>
<organism evidence="2 3">
    <name type="scientific">Planococcus shenhongbingii</name>
    <dbReference type="NCBI Taxonomy" id="3058398"/>
    <lineage>
        <taxon>Bacteria</taxon>
        <taxon>Bacillati</taxon>
        <taxon>Bacillota</taxon>
        <taxon>Bacilli</taxon>
        <taxon>Bacillales</taxon>
        <taxon>Caryophanaceae</taxon>
        <taxon>Planococcus</taxon>
    </lineage>
</organism>
<name>A0ABT8NEL5_9BACL</name>
<evidence type="ECO:0000259" key="1">
    <source>
        <dbReference type="Pfam" id="PF07929"/>
    </source>
</evidence>
<dbReference type="Pfam" id="PF07929">
    <property type="entry name" value="PRiA4_ORF3"/>
    <property type="match status" value="1"/>
</dbReference>
<evidence type="ECO:0000313" key="2">
    <source>
        <dbReference type="EMBL" id="MDN7246276.1"/>
    </source>
</evidence>
<comment type="caution">
    <text evidence="2">The sequence shown here is derived from an EMBL/GenBank/DDBJ whole genome shotgun (WGS) entry which is preliminary data.</text>
</comment>